<evidence type="ECO:0000313" key="2">
    <source>
        <dbReference type="EMBL" id="OLU46034.1"/>
    </source>
</evidence>
<evidence type="ECO:0000313" key="3">
    <source>
        <dbReference type="Proteomes" id="UP000186758"/>
    </source>
</evidence>
<name>A0A1Q9YM01_9FIRM</name>
<dbReference type="PANTHER" id="PTHR10093">
    <property type="entry name" value="IRON-SULFUR CLUSTER ASSEMBLY ENZYME NIFU HOMOLOG"/>
    <property type="match status" value="1"/>
</dbReference>
<dbReference type="Proteomes" id="UP000186758">
    <property type="component" value="Unassembled WGS sequence"/>
</dbReference>
<dbReference type="EMBL" id="MPJZ01000039">
    <property type="protein sequence ID" value="OLU46034.1"/>
    <property type="molecule type" value="Genomic_DNA"/>
</dbReference>
<sequence length="158" mass="17866">MSSIDPKYLREIIMDHYQYPRNKKLTESQDYDSKHMASESCIDDITVQAKIKDGIIQDADFDGVACTISTASTDILCELVKGKTVEEAQQIIDNYRKMIDQKDYDDDILEEAIAFSTVGKQANRIKCATIGWNAMEEILDDYRKPGDPAKDKEATGNE</sequence>
<protein>
    <submittedName>
        <fullName evidence="2">SUF system NifU family Fe-S cluster assembly protein</fullName>
    </submittedName>
</protein>
<evidence type="ECO:0000259" key="1">
    <source>
        <dbReference type="Pfam" id="PF01592"/>
    </source>
</evidence>
<dbReference type="GO" id="GO:0051536">
    <property type="term" value="F:iron-sulfur cluster binding"/>
    <property type="evidence" value="ECO:0007669"/>
    <property type="project" value="InterPro"/>
</dbReference>
<dbReference type="NCBIfam" id="TIGR01994">
    <property type="entry name" value="SUF_scaf_2"/>
    <property type="match status" value="1"/>
</dbReference>
<dbReference type="AlphaFoldDB" id="A0A1Q9YM01"/>
<comment type="caution">
    <text evidence="2">The sequence shown here is derived from an EMBL/GenBank/DDBJ whole genome shotgun (WGS) entry which is preliminary data.</text>
</comment>
<dbReference type="InterPro" id="IPR002871">
    <property type="entry name" value="NIF_FeS_clus_asmbl_NifU_N"/>
</dbReference>
<dbReference type="SUPFAM" id="SSF82649">
    <property type="entry name" value="SufE/NifU"/>
    <property type="match status" value="1"/>
</dbReference>
<dbReference type="Pfam" id="PF01592">
    <property type="entry name" value="NifU_N"/>
    <property type="match status" value="1"/>
</dbReference>
<dbReference type="CDD" id="cd06664">
    <property type="entry name" value="IscU_like"/>
    <property type="match status" value="1"/>
</dbReference>
<gene>
    <name evidence="2" type="ORF">BO223_03260</name>
</gene>
<dbReference type="GO" id="GO:0016226">
    <property type="term" value="P:iron-sulfur cluster assembly"/>
    <property type="evidence" value="ECO:0007669"/>
    <property type="project" value="InterPro"/>
</dbReference>
<proteinExistence type="predicted"/>
<dbReference type="Gene3D" id="3.90.1010.10">
    <property type="match status" value="1"/>
</dbReference>
<feature type="domain" description="NIF system FeS cluster assembly NifU N-terminal" evidence="1">
    <location>
        <begin position="11"/>
        <end position="93"/>
    </location>
</feature>
<organism evidence="2 3">
    <name type="scientific">Faecalibaculum rodentium</name>
    <dbReference type="NCBI Taxonomy" id="1702221"/>
    <lineage>
        <taxon>Bacteria</taxon>
        <taxon>Bacillati</taxon>
        <taxon>Bacillota</taxon>
        <taxon>Erysipelotrichia</taxon>
        <taxon>Erysipelotrichales</taxon>
        <taxon>Erysipelotrichaceae</taxon>
        <taxon>Faecalibaculum</taxon>
    </lineage>
</organism>
<dbReference type="GO" id="GO:0005506">
    <property type="term" value="F:iron ion binding"/>
    <property type="evidence" value="ECO:0007669"/>
    <property type="project" value="InterPro"/>
</dbReference>
<reference evidence="2 3" key="1">
    <citation type="submission" date="2016-11" db="EMBL/GenBank/DDBJ databases">
        <title>Description of two novel members of the family Erysipelotrichaceae: Ileibacterium lipovorans gen. nov., sp. nov. and Dubosiella newyorkensis, gen. nov., sp. nov.</title>
        <authorList>
            <person name="Cox L.M."/>
            <person name="Sohn J."/>
            <person name="Tyrrell K.L."/>
            <person name="Citron D.M."/>
            <person name="Lawson P.A."/>
            <person name="Patel N.B."/>
            <person name="Iizumi T."/>
            <person name="Perez-Perez G.I."/>
            <person name="Goldstein E.J."/>
            <person name="Blaser M.J."/>
        </authorList>
    </citation>
    <scope>NUCLEOTIDE SEQUENCE [LARGE SCALE GENOMIC DNA]</scope>
    <source>
        <strain evidence="2 3">NYU-BL-K8</strain>
    </source>
</reference>
<dbReference type="RefSeq" id="WP_075884904.1">
    <property type="nucleotide sequence ID" value="NZ_CAJTBG010000040.1"/>
</dbReference>
<accession>A0A1Q9YM01</accession>